<dbReference type="PANTHER" id="PTHR33096:SF1">
    <property type="entry name" value="CXC1-LIKE CYSTEINE CLUSTER ASSOCIATED WITH KDZ TRANSPOSASES DOMAIN-CONTAINING PROTEIN"/>
    <property type="match status" value="1"/>
</dbReference>
<keyword evidence="1" id="KW-0175">Coiled coil</keyword>
<reference evidence="4 5" key="1">
    <citation type="submission" date="2020-07" db="EMBL/GenBank/DDBJ databases">
        <title>Comparative genomics of pyrophilous fungi reveals a link between fire events and developmental genes.</title>
        <authorList>
            <consortium name="DOE Joint Genome Institute"/>
            <person name="Steindorff A.S."/>
            <person name="Carver A."/>
            <person name="Calhoun S."/>
            <person name="Stillman K."/>
            <person name="Liu H."/>
            <person name="Lipzen A."/>
            <person name="Pangilinan J."/>
            <person name="Labutti K."/>
            <person name="Bruns T.D."/>
            <person name="Grigoriev I.V."/>
        </authorList>
    </citation>
    <scope>NUCLEOTIDE SEQUENCE [LARGE SCALE GENOMIC DNA]</scope>
    <source>
        <strain evidence="4 5">CBS 144469</strain>
    </source>
</reference>
<name>A0A8H6HXI9_9AGAR</name>
<evidence type="ECO:0000256" key="1">
    <source>
        <dbReference type="SAM" id="Coils"/>
    </source>
</evidence>
<keyword evidence="5" id="KW-1185">Reference proteome</keyword>
<evidence type="ECO:0000259" key="3">
    <source>
        <dbReference type="Pfam" id="PF18803"/>
    </source>
</evidence>
<dbReference type="AlphaFoldDB" id="A0A8H6HXI9"/>
<evidence type="ECO:0000313" key="4">
    <source>
        <dbReference type="EMBL" id="KAF6754795.1"/>
    </source>
</evidence>
<feature type="compositionally biased region" description="Acidic residues" evidence="2">
    <location>
        <begin position="959"/>
        <end position="974"/>
    </location>
</feature>
<comment type="caution">
    <text evidence="4">The sequence shown here is derived from an EMBL/GenBank/DDBJ whole genome shotgun (WGS) entry which is preliminary data.</text>
</comment>
<dbReference type="PANTHER" id="PTHR33096">
    <property type="entry name" value="CXC2 DOMAIN-CONTAINING PROTEIN"/>
    <property type="match status" value="1"/>
</dbReference>
<feature type="coiled-coil region" evidence="1">
    <location>
        <begin position="859"/>
        <end position="886"/>
    </location>
</feature>
<dbReference type="InterPro" id="IPR040521">
    <property type="entry name" value="KDZ"/>
</dbReference>
<evidence type="ECO:0000256" key="2">
    <source>
        <dbReference type="SAM" id="MobiDB-lite"/>
    </source>
</evidence>
<dbReference type="EMBL" id="JACGCI010000033">
    <property type="protein sequence ID" value="KAF6754795.1"/>
    <property type="molecule type" value="Genomic_DNA"/>
</dbReference>
<dbReference type="Pfam" id="PF18803">
    <property type="entry name" value="CxC2"/>
    <property type="match status" value="1"/>
</dbReference>
<dbReference type="Proteomes" id="UP000521943">
    <property type="component" value="Unassembled WGS sequence"/>
</dbReference>
<proteinExistence type="predicted"/>
<feature type="region of interest" description="Disordered" evidence="2">
    <location>
        <begin position="951"/>
        <end position="974"/>
    </location>
</feature>
<evidence type="ECO:0000313" key="5">
    <source>
        <dbReference type="Proteomes" id="UP000521943"/>
    </source>
</evidence>
<organism evidence="4 5">
    <name type="scientific">Ephemerocybe angulata</name>
    <dbReference type="NCBI Taxonomy" id="980116"/>
    <lineage>
        <taxon>Eukaryota</taxon>
        <taxon>Fungi</taxon>
        <taxon>Dikarya</taxon>
        <taxon>Basidiomycota</taxon>
        <taxon>Agaricomycotina</taxon>
        <taxon>Agaricomycetes</taxon>
        <taxon>Agaricomycetidae</taxon>
        <taxon>Agaricales</taxon>
        <taxon>Agaricineae</taxon>
        <taxon>Psathyrellaceae</taxon>
        <taxon>Ephemerocybe</taxon>
    </lineage>
</organism>
<accession>A0A8H6HXI9</accession>
<dbReference type="InterPro" id="IPR041457">
    <property type="entry name" value="CxC2_KDZ-assoc"/>
</dbReference>
<dbReference type="OrthoDB" id="3261436at2759"/>
<dbReference type="Pfam" id="PF18758">
    <property type="entry name" value="KDZ"/>
    <property type="match status" value="1"/>
</dbReference>
<protein>
    <recommendedName>
        <fullName evidence="3">CxC2-like cysteine cluster KDZ transposase-associated domain-containing protein</fullName>
    </recommendedName>
</protein>
<sequence length="974" mass="110012">EWITHHRDAYLCEILRLEGRGDFIGVDYCWSCKGSGTLAQFRCRSCFGDDLVCKECIVRAHVRMPSHIHALCKVWSGSKFDTTTLKQLGLRIQLGHPSGERCYSPKLAHNDDFVVLSTTGIHEVALSFCGCERALPHSIQLLRHRLYPGTPSDPRSAVTFSALKFFHLLSFESRGSHEEFYNAIVRMTGNVDPSGTRDRYHEFIAVVTQWRHLKMLKRSGRAHGVGGVVSTEPGECAVRCPACPQAGINLPVGWELVAPERRWLYRLFIAIDGNFRLKRRKVSTDEKDPGLNSGWAFFVEEKAYREFLTLRWDEKQDVTCVAHDAVDKPDKEARGLAASGVVAVVCTRHEFKIPNGVGDLQKGERYINVDYVLFSGLRQVTAKDLVISYDIICQWYKNLMLRISLLPSSIQPFPITSLTLLIPKFHLPAHVDYCNRTFSYNLTKGVGRSDGEAPERGWSRVNAVAKSTAEMGPGTRRDTLDDHFNDGNWKKTCLLGRSLHVKAGRAAVGRAKHEKLFADFQESIPSKYVQAWTSMVEAWENDPVTVKNPYEIVVKGVSEQDIRLRLAKEAEAEDAAASVSMDGGELIRSVHPSLFIAQGVQLEDDQHRLRLAVSRLSNHPTSKQLSTSINGLGILAERSNGLRRRIMAWFALQKVLMPSADHERLRIHLQETNASGSPSQEAYDIRLLLPSALPLSASTAALRKFEADLRKGQAYDALADMRRYLRLRSYLLKQKDLYTRGVTANTRANTGIARAQGGVDWAAAKYRRVRKLILTLCPPSDDPALLADPLHKDLTDWRSDLLPLGDGDVRGLSDGLYGESDGNRTMSWIWYAAASNSASGDRENIDTDLQLQDALRIEFLKTRARAMRWREEVELLEEEKRRTKEFFRWKAGWWRSRPTSAIGGEEDKAYREGFSAFAHDQAKVYDDLWNRCDERWKTVYVPGRRGKVASRASEANVDEKDDGNDVLELEDDYE</sequence>
<feature type="non-terminal residue" evidence="4">
    <location>
        <position position="1"/>
    </location>
</feature>
<feature type="domain" description="CxC2-like cysteine cluster KDZ transposase-associated" evidence="3">
    <location>
        <begin position="85"/>
        <end position="191"/>
    </location>
</feature>
<gene>
    <name evidence="4" type="ORF">DFP72DRAFT_812516</name>
</gene>